<feature type="transmembrane region" description="Helical" evidence="6">
    <location>
        <begin position="313"/>
        <end position="333"/>
    </location>
</feature>
<feature type="transmembrane region" description="Helical" evidence="6">
    <location>
        <begin position="404"/>
        <end position="425"/>
    </location>
</feature>
<feature type="transmembrane region" description="Helical" evidence="6">
    <location>
        <begin position="28"/>
        <end position="51"/>
    </location>
</feature>
<feature type="transmembrane region" description="Helical" evidence="6">
    <location>
        <begin position="160"/>
        <end position="178"/>
    </location>
</feature>
<dbReference type="Proteomes" id="UP000184245">
    <property type="component" value="Unassembled WGS sequence"/>
</dbReference>
<feature type="transmembrane region" description="Helical" evidence="6">
    <location>
        <begin position="63"/>
        <end position="83"/>
    </location>
</feature>
<keyword evidence="9" id="KW-1185">Reference proteome</keyword>
<dbReference type="InterPro" id="IPR036259">
    <property type="entry name" value="MFS_trans_sf"/>
</dbReference>
<dbReference type="SUPFAM" id="SSF103473">
    <property type="entry name" value="MFS general substrate transporter"/>
    <property type="match status" value="1"/>
</dbReference>
<evidence type="ECO:0000259" key="7">
    <source>
        <dbReference type="PROSITE" id="PS50850"/>
    </source>
</evidence>
<evidence type="ECO:0000256" key="2">
    <source>
        <dbReference type="ARBA" id="ARBA00022448"/>
    </source>
</evidence>
<evidence type="ECO:0000256" key="4">
    <source>
        <dbReference type="ARBA" id="ARBA00022989"/>
    </source>
</evidence>
<accession>A0A1M4VLX0</accession>
<evidence type="ECO:0000256" key="6">
    <source>
        <dbReference type="SAM" id="Phobius"/>
    </source>
</evidence>
<evidence type="ECO:0000313" key="9">
    <source>
        <dbReference type="Proteomes" id="UP000184245"/>
    </source>
</evidence>
<feature type="transmembrane region" description="Helical" evidence="6">
    <location>
        <begin position="250"/>
        <end position="268"/>
    </location>
</feature>
<dbReference type="InterPro" id="IPR020846">
    <property type="entry name" value="MFS_dom"/>
</dbReference>
<feature type="transmembrane region" description="Helical" evidence="6">
    <location>
        <begin position="190"/>
        <end position="209"/>
    </location>
</feature>
<dbReference type="InterPro" id="IPR011701">
    <property type="entry name" value="MFS"/>
</dbReference>
<keyword evidence="3 6" id="KW-0812">Transmembrane</keyword>
<dbReference type="PANTHER" id="PTHR11360:SF284">
    <property type="entry name" value="EG:103B4.3 PROTEIN-RELATED"/>
    <property type="match status" value="1"/>
</dbReference>
<dbReference type="AlphaFoldDB" id="A0A1M4VLX0"/>
<evidence type="ECO:0000256" key="3">
    <source>
        <dbReference type="ARBA" id="ARBA00022692"/>
    </source>
</evidence>
<dbReference type="PANTHER" id="PTHR11360">
    <property type="entry name" value="MONOCARBOXYLATE TRANSPORTER"/>
    <property type="match status" value="1"/>
</dbReference>
<feature type="transmembrane region" description="Helical" evidence="6">
    <location>
        <begin position="378"/>
        <end position="398"/>
    </location>
</feature>
<proteinExistence type="predicted"/>
<dbReference type="EMBL" id="FQVI01000004">
    <property type="protein sequence ID" value="SHE69885.1"/>
    <property type="molecule type" value="Genomic_DNA"/>
</dbReference>
<feature type="transmembrane region" description="Helical" evidence="6">
    <location>
        <begin position="339"/>
        <end position="366"/>
    </location>
</feature>
<keyword evidence="5 6" id="KW-0472">Membrane</keyword>
<comment type="subcellular location">
    <subcellularLocation>
        <location evidence="1">Cell membrane</location>
        <topology evidence="1">Multi-pass membrane protein</topology>
    </subcellularLocation>
</comment>
<dbReference type="Gene3D" id="1.20.1250.20">
    <property type="entry name" value="MFS general substrate transporter like domains"/>
    <property type="match status" value="2"/>
</dbReference>
<feature type="domain" description="Major facilitator superfamily (MFS) profile" evidence="7">
    <location>
        <begin position="242"/>
        <end position="436"/>
    </location>
</feature>
<name>A0A1M4VLX0_9CLOT</name>
<gene>
    <name evidence="8" type="ORF">SAMN02745158_01290</name>
</gene>
<feature type="transmembrane region" description="Helical" evidence="6">
    <location>
        <begin position="122"/>
        <end position="148"/>
    </location>
</feature>
<keyword evidence="2" id="KW-0813">Transport</keyword>
<reference evidence="8 9" key="1">
    <citation type="submission" date="2016-11" db="EMBL/GenBank/DDBJ databases">
        <authorList>
            <person name="Jaros S."/>
            <person name="Januszkiewicz K."/>
            <person name="Wedrychowicz H."/>
        </authorList>
    </citation>
    <scope>NUCLEOTIDE SEQUENCE [LARGE SCALE GENOMIC DNA]</scope>
    <source>
        <strain evidence="8 9">DSM 17459</strain>
    </source>
</reference>
<dbReference type="PROSITE" id="PS50850">
    <property type="entry name" value="MFS"/>
    <property type="match status" value="1"/>
</dbReference>
<dbReference type="RefSeq" id="WP_072850068.1">
    <property type="nucleotide sequence ID" value="NZ_FQVI01000004.1"/>
</dbReference>
<sequence>MLRWRSNKEEKHKEDKVKTEKGFFGYKAAVGAFLVIFVNLGACTTLGTFLASLSAYSEHSIGAVGQIGTVNTICNVVLSLAAIKALGKLGARKTMFISILACAAHMQLYTFVTPGANVQSLILMYLAGALASFSITFGTHAVCSSVIAEWFVEKRAQITGMVLSGAGIGAAVWVFLAGQLFKVTDYKNCYRVLSVLVLIIGLSAVLFLIKTTEEKGQKPLGWDSAFAQTEAAELPGVSYKEAVSSTSFKVLVAALLFSTIGGTAYLSYAPTWWQMNGMTATGAANWNAIYLLLAGLLLMAAGTISNKLGTSGFIVYVCAAFILTFICMVLWPVSGATYLMVLTVIFAAAAYPVCASIPSFVGTAAFGAKEFAQISATLMVAVYIGQALASPVMAALLASKGGMGLAWIVFAVTTGIGMILLLAALKLSPLKKQLRE</sequence>
<feature type="transmembrane region" description="Helical" evidence="6">
    <location>
        <begin position="95"/>
        <end position="116"/>
    </location>
</feature>
<keyword evidence="4 6" id="KW-1133">Transmembrane helix</keyword>
<dbReference type="GO" id="GO:0005886">
    <property type="term" value="C:plasma membrane"/>
    <property type="evidence" value="ECO:0007669"/>
    <property type="project" value="UniProtKB-SubCell"/>
</dbReference>
<evidence type="ECO:0000313" key="8">
    <source>
        <dbReference type="EMBL" id="SHE69885.1"/>
    </source>
</evidence>
<organism evidence="8 9">
    <name type="scientific">Lactonifactor longoviformis DSM 17459</name>
    <dbReference type="NCBI Taxonomy" id="1122155"/>
    <lineage>
        <taxon>Bacteria</taxon>
        <taxon>Bacillati</taxon>
        <taxon>Bacillota</taxon>
        <taxon>Clostridia</taxon>
        <taxon>Eubacteriales</taxon>
        <taxon>Clostridiaceae</taxon>
        <taxon>Lactonifactor</taxon>
    </lineage>
</organism>
<dbReference type="GO" id="GO:0022857">
    <property type="term" value="F:transmembrane transporter activity"/>
    <property type="evidence" value="ECO:0007669"/>
    <property type="project" value="InterPro"/>
</dbReference>
<dbReference type="STRING" id="1122155.SAMN02745158_01290"/>
<dbReference type="InterPro" id="IPR050327">
    <property type="entry name" value="Proton-linked_MCT"/>
</dbReference>
<dbReference type="Pfam" id="PF07690">
    <property type="entry name" value="MFS_1"/>
    <property type="match status" value="1"/>
</dbReference>
<protein>
    <submittedName>
        <fullName evidence="8">Sugar phosphate permease</fullName>
    </submittedName>
</protein>
<evidence type="ECO:0000256" key="1">
    <source>
        <dbReference type="ARBA" id="ARBA00004651"/>
    </source>
</evidence>
<feature type="transmembrane region" description="Helical" evidence="6">
    <location>
        <begin position="288"/>
        <end position="306"/>
    </location>
</feature>
<evidence type="ECO:0000256" key="5">
    <source>
        <dbReference type="ARBA" id="ARBA00023136"/>
    </source>
</evidence>